<keyword evidence="3 12" id="KW-0240">DNA-directed RNA polymerase</keyword>
<dbReference type="InterPro" id="IPR000722">
    <property type="entry name" value="RNA_pol_asu"/>
</dbReference>
<dbReference type="PANTHER" id="PTHR19376:SF11">
    <property type="entry name" value="DNA-DIRECTED RNA POLYMERASE I SUBUNIT RPA1"/>
    <property type="match status" value="1"/>
</dbReference>
<dbReference type="InterPro" id="IPR047107">
    <property type="entry name" value="DNA-dir_RNA_pol1_lsu_C"/>
</dbReference>
<dbReference type="InterPro" id="IPR007080">
    <property type="entry name" value="RNA_pol_Rpb1_1"/>
</dbReference>
<keyword evidence="16" id="KW-1185">Reference proteome</keyword>
<accession>A0A066WH09</accession>
<dbReference type="Pfam" id="PF00623">
    <property type="entry name" value="RNA_pol_Rpb1_2"/>
    <property type="match status" value="1"/>
</dbReference>
<dbReference type="SMART" id="SM00663">
    <property type="entry name" value="RPOLA_N"/>
    <property type="match status" value="1"/>
</dbReference>
<comment type="subcellular location">
    <subcellularLocation>
        <location evidence="1">Nucleus</location>
    </subcellularLocation>
</comment>
<evidence type="ECO:0000256" key="11">
    <source>
        <dbReference type="ARBA" id="ARBA00048552"/>
    </source>
</evidence>
<keyword evidence="6" id="KW-0479">Metal-binding</keyword>
<evidence type="ECO:0000256" key="6">
    <source>
        <dbReference type="ARBA" id="ARBA00022723"/>
    </source>
</evidence>
<keyword evidence="7" id="KW-0862">Zinc</keyword>
<keyword evidence="9 12" id="KW-0804">Transcription</keyword>
<dbReference type="GO" id="GO:0006351">
    <property type="term" value="P:DNA-templated transcription"/>
    <property type="evidence" value="ECO:0007669"/>
    <property type="project" value="InterPro"/>
</dbReference>
<evidence type="ECO:0000256" key="1">
    <source>
        <dbReference type="ARBA" id="ARBA00004123"/>
    </source>
</evidence>
<feature type="compositionally biased region" description="Basic and acidic residues" evidence="13">
    <location>
        <begin position="1513"/>
        <end position="1530"/>
    </location>
</feature>
<dbReference type="InterPro" id="IPR045867">
    <property type="entry name" value="DNA-dir_RpoC_beta_prime"/>
</dbReference>
<dbReference type="Pfam" id="PF04983">
    <property type="entry name" value="RNA_pol_Rpb1_3"/>
    <property type="match status" value="1"/>
</dbReference>
<feature type="region of interest" description="Disordered" evidence="13">
    <location>
        <begin position="1491"/>
        <end position="1607"/>
    </location>
</feature>
<evidence type="ECO:0000256" key="13">
    <source>
        <dbReference type="SAM" id="MobiDB-lite"/>
    </source>
</evidence>
<dbReference type="Gene3D" id="6.10.250.2940">
    <property type="match status" value="1"/>
</dbReference>
<dbReference type="SUPFAM" id="SSF64484">
    <property type="entry name" value="beta and beta-prime subunits of DNA dependent RNA-polymerase"/>
    <property type="match status" value="1"/>
</dbReference>
<dbReference type="FunFam" id="2.40.40.20:FF:000019">
    <property type="entry name" value="DNA-directed RNA polymerase II subunit RPB1"/>
    <property type="match status" value="1"/>
</dbReference>
<dbReference type="InterPro" id="IPR044893">
    <property type="entry name" value="RNA_pol_Rpb1_clamp_domain"/>
</dbReference>
<dbReference type="PANTHER" id="PTHR19376">
    <property type="entry name" value="DNA-DIRECTED RNA POLYMERASE"/>
    <property type="match status" value="1"/>
</dbReference>
<reference evidence="15 16" key="1">
    <citation type="submission" date="2014-05" db="EMBL/GenBank/DDBJ databases">
        <title>Draft genome sequence of a rare smut relative, Tilletiaria anomala UBC 951.</title>
        <authorList>
            <consortium name="DOE Joint Genome Institute"/>
            <person name="Toome M."/>
            <person name="Kuo A."/>
            <person name="Henrissat B."/>
            <person name="Lipzen A."/>
            <person name="Tritt A."/>
            <person name="Yoshinaga Y."/>
            <person name="Zane M."/>
            <person name="Barry K."/>
            <person name="Grigoriev I.V."/>
            <person name="Spatafora J.W."/>
            <person name="Aimea M.C."/>
        </authorList>
    </citation>
    <scope>NUCLEOTIDE SEQUENCE [LARGE SCALE GENOMIC DNA]</scope>
    <source>
        <strain evidence="15 16">UBC 951</strain>
    </source>
</reference>
<keyword evidence="4 12" id="KW-0808">Transferase</keyword>
<dbReference type="GO" id="GO:0005736">
    <property type="term" value="C:RNA polymerase I complex"/>
    <property type="evidence" value="ECO:0007669"/>
    <property type="project" value="TreeGrafter"/>
</dbReference>
<dbReference type="EMBL" id="JMSN01000004">
    <property type="protein sequence ID" value="KDN53106.1"/>
    <property type="molecule type" value="Genomic_DNA"/>
</dbReference>
<feature type="region of interest" description="Disordered" evidence="13">
    <location>
        <begin position="301"/>
        <end position="320"/>
    </location>
</feature>
<evidence type="ECO:0000313" key="16">
    <source>
        <dbReference type="Proteomes" id="UP000027361"/>
    </source>
</evidence>
<dbReference type="InterPro" id="IPR007083">
    <property type="entry name" value="RNA_pol_Rpb1_4"/>
</dbReference>
<feature type="compositionally biased region" description="Acidic residues" evidence="13">
    <location>
        <begin position="1562"/>
        <end position="1576"/>
    </location>
</feature>
<comment type="caution">
    <text evidence="15">The sequence shown here is derived from an EMBL/GenBank/DDBJ whole genome shotgun (WGS) entry which is preliminary data.</text>
</comment>
<evidence type="ECO:0000313" key="15">
    <source>
        <dbReference type="EMBL" id="KDN53106.1"/>
    </source>
</evidence>
<keyword evidence="5 12" id="KW-0548">Nucleotidyltransferase</keyword>
<feature type="compositionally biased region" description="Acidic residues" evidence="13">
    <location>
        <begin position="1531"/>
        <end position="1546"/>
    </location>
</feature>
<organism evidence="15 16">
    <name type="scientific">Tilletiaria anomala (strain ATCC 24038 / CBS 436.72 / UBC 951)</name>
    <dbReference type="NCBI Taxonomy" id="1037660"/>
    <lineage>
        <taxon>Eukaryota</taxon>
        <taxon>Fungi</taxon>
        <taxon>Dikarya</taxon>
        <taxon>Basidiomycota</taxon>
        <taxon>Ustilaginomycotina</taxon>
        <taxon>Exobasidiomycetes</taxon>
        <taxon>Georgefischeriales</taxon>
        <taxon>Tilletiariaceae</taxon>
        <taxon>Tilletiaria</taxon>
    </lineage>
</organism>
<dbReference type="STRING" id="1037660.A0A066WH09"/>
<dbReference type="InterPro" id="IPR006592">
    <property type="entry name" value="RNA_pol_N"/>
</dbReference>
<dbReference type="Gene3D" id="4.10.860.120">
    <property type="entry name" value="RNA polymerase II, clamp domain"/>
    <property type="match status" value="1"/>
</dbReference>
<dbReference type="InterPro" id="IPR038120">
    <property type="entry name" value="Rpb1_funnel_sf"/>
</dbReference>
<comment type="function">
    <text evidence="12">DNA-dependent RNA polymerase catalyzes the transcription of DNA into RNA using the four ribonucleoside triphosphates as substrates.</text>
</comment>
<dbReference type="Gene3D" id="1.10.132.30">
    <property type="match status" value="1"/>
</dbReference>
<dbReference type="Pfam" id="PF04997">
    <property type="entry name" value="RNA_pol_Rpb1_1"/>
    <property type="match status" value="1"/>
</dbReference>
<dbReference type="Gene3D" id="1.10.274.100">
    <property type="entry name" value="RNA polymerase Rpb1, domain 3"/>
    <property type="match status" value="1"/>
</dbReference>
<name>A0A066WH09_TILAU</name>
<feature type="domain" description="RNA polymerase N-terminal" evidence="14">
    <location>
        <begin position="444"/>
        <end position="806"/>
    </location>
</feature>
<dbReference type="HOGENOM" id="CLU_000487_2_4_1"/>
<dbReference type="Gene3D" id="2.40.40.20">
    <property type="match status" value="1"/>
</dbReference>
<dbReference type="Pfam" id="PF05000">
    <property type="entry name" value="RNA_pol_Rpb1_4"/>
    <property type="match status" value="1"/>
</dbReference>
<dbReference type="InterPro" id="IPR042102">
    <property type="entry name" value="RNA_pol_Rpb1_3_sf"/>
</dbReference>
<evidence type="ECO:0000256" key="4">
    <source>
        <dbReference type="ARBA" id="ARBA00022679"/>
    </source>
</evidence>
<dbReference type="CDD" id="cd02735">
    <property type="entry name" value="RNAP_I_Rpa1_C"/>
    <property type="match status" value="1"/>
</dbReference>
<evidence type="ECO:0000256" key="10">
    <source>
        <dbReference type="ARBA" id="ARBA00023242"/>
    </source>
</evidence>
<dbReference type="Gene3D" id="1.10.357.120">
    <property type="match status" value="1"/>
</dbReference>
<dbReference type="Gene3D" id="3.30.70.2850">
    <property type="match status" value="1"/>
</dbReference>
<evidence type="ECO:0000256" key="3">
    <source>
        <dbReference type="ARBA" id="ARBA00022478"/>
    </source>
</evidence>
<evidence type="ECO:0000256" key="7">
    <source>
        <dbReference type="ARBA" id="ARBA00022833"/>
    </source>
</evidence>
<evidence type="ECO:0000256" key="12">
    <source>
        <dbReference type="RuleBase" id="RU004279"/>
    </source>
</evidence>
<dbReference type="InterPro" id="IPR007081">
    <property type="entry name" value="RNA_pol_Rpb1_5"/>
</dbReference>
<dbReference type="GO" id="GO:0003677">
    <property type="term" value="F:DNA binding"/>
    <property type="evidence" value="ECO:0007669"/>
    <property type="project" value="InterPro"/>
</dbReference>
<dbReference type="GO" id="GO:0046872">
    <property type="term" value="F:metal ion binding"/>
    <property type="evidence" value="ECO:0007669"/>
    <property type="project" value="UniProtKB-KW"/>
</dbReference>
<dbReference type="Proteomes" id="UP000027361">
    <property type="component" value="Unassembled WGS sequence"/>
</dbReference>
<dbReference type="EC" id="2.7.7.6" evidence="12"/>
<dbReference type="RefSeq" id="XP_013245945.1">
    <property type="nucleotide sequence ID" value="XM_013390491.1"/>
</dbReference>
<evidence type="ECO:0000259" key="14">
    <source>
        <dbReference type="SMART" id="SM00663"/>
    </source>
</evidence>
<comment type="similarity">
    <text evidence="2 12">Belongs to the RNA polymerase beta' chain family.</text>
</comment>
<evidence type="ECO:0000256" key="2">
    <source>
        <dbReference type="ARBA" id="ARBA00006460"/>
    </source>
</evidence>
<gene>
    <name evidence="15" type="ORF">K437DRAFT_116290</name>
</gene>
<evidence type="ECO:0000256" key="9">
    <source>
        <dbReference type="ARBA" id="ARBA00023163"/>
    </source>
</evidence>
<sequence>MDPTVPISSRISSASFSFLSSDEIRAISVKAITNPILLDNTNLPTEGGLHDPALGPIDNKSICKTCQLSAFSCPGHYGHINLPAPVFHPLFMTHLYNVLRGCCLFCHKFKSPEVQLVLFENCLKLLNYGLVQAAAEIAKESLRGRKNVVSLLQDEAGPGGRGQANGSATLEVEDGDGEFDTNLQNSDEAVVEESPRDFRKRIEKRVGELVFEAVKSGDGKVDRKDDQGNAAYAARKKLINEFLKNVARKRCEHCHAVGPTLRKDGFIKIVERDLSDRDKAMHEALGIRRPNVFALTAKYTTAGQSHPDGTSEGRNAPNDGEARIDIDEQYEVDDAMSVDTDVPSTTKSLKEKTKDARKKSAKASSATRVMPPDECRANLRLLFEREADICGLIFGRRGPFELGYIPPEGYNPTNGSFGINQRPGEGSGSSASGAVAKRNGASADSFFMDVIAVPPTRFRPASVLGDQTFENSQNELLTKVINTSSQVRDLNSALQRYSSKSAVEETAPGASSQSIANAEQALAQMRLQAFESLLGSMIQLQVDVNSFIDSNKNPNQAAARAVPPGVKQGMEKKDGLFRKNMMGKRVNFAARSVISPDVNIETNEIGVPPVFAQRLTYPERVTAHNVDRLAALVINGPHKYPGAVAIRMEDGSETLLSRLSREDRTALARQLMTPQQELSRSFKGFFSNVNTSTRTPIVNKVVLRHLQDGDILLLNRQPTLHKPSMMAHKARVLHGERTIRMHYANCNSYNADFDGDEMNMHFPQSEAARSECYNIANTDNQYLVPTSGSPLRGLIQDHVVAGVWMTCKDSLFDRGEYQQLLYGALRPEGNYTGGGRVLTLPPALIKPRPMWTGKQIISTVLLNIQPPAPAEGINLQSKAKVAGKFWGKDHEMEEHVIVAEGELVSGVLDKSQFGASAYGLVHAVYEIYGAESAGKLLSIFSRLFTKFLQHRAFTCRMDDLTLSPTGNAMRRKILDDSQLEGRNAALRTVGLSQEDAESPAMQQNLLTRLEEVLRDDNKLAALDAESMSASNDVTSAVIKACIPGGLNRRFPHNHMQMMTVSGAKGSPVNVSSISCLLGQQALEGRRVPVMVSGKTLPCFKPFETAAIAGGYVAGRFLTGIKPQEFYFHCMAGREGLIDTAVKTSRSGYLQRCLIKHLEGVHVAYDQTVRNSDGTVLQFHYGEDGLDVTKSKYLEQFDFTARNVPSFTERYQLKQLEQLAERNLIETEEARAHMKKALKKPHKYPPVMSVLPPVKHLGSMSESFAKKVEAFIEENPAQVLTLDRKTLKKLAKEGKAPVEKIKRATAKTTAEMFRSVNDILYRKSLVDAGEAVGLLAAQGIGEPSTQMTLNTFHFAGHGAANVTLGIPRLREIVMTASQCIQTPIMRLPALEGLSRDHMKTLCKDGSRLLLSQVVEEAVVQEKISGKVESTAFSRKKSYVVRLNFYPAEECVEEYNTSTQRILHSLQATFAPMLERELTKELKRLKRDRVLQQQTIGKGQRFNEVPSANEEEEDGRPADPSKRPQERQRSVNDDSDSDDESLVGDGDADDARRKARSANNSTYLDDEASESEETDSDASSEAGGLVRNSDNTPATSAASIDSDSDDEDDELAAQVLEIENYLENHAAYITKFDFDKKKGSWAEFELLLKSNQDKPLLINVVERACSASVVHEIPNISRLLVPPPKPGEKEFAITAEGINVRGIWDFGFGKLDLDKMYTNDIGALLHNYGVEAARAAIVAEMAGIFKTYGIGVSMRHLYLIADYQTANGGFRPFNRSGIADSSSPLLKASFEMTMSFIGDAVLYGEHDSLNTPSGNIVVGRPIHSGTGTPIVQVPIAVA</sequence>
<dbReference type="InterPro" id="IPR015699">
    <property type="entry name" value="DNA-dir_RNA_pol1_lsu_N"/>
</dbReference>
<dbReference type="InParanoid" id="A0A066WH09"/>
<dbReference type="GO" id="GO:0003899">
    <property type="term" value="F:DNA-directed RNA polymerase activity"/>
    <property type="evidence" value="ECO:0007669"/>
    <property type="project" value="UniProtKB-EC"/>
</dbReference>
<dbReference type="Pfam" id="PF04998">
    <property type="entry name" value="RNA_pol_Rpb1_5"/>
    <property type="match status" value="1"/>
</dbReference>
<dbReference type="FunFam" id="4.10.860.120:FF:000006">
    <property type="entry name" value="DNA-directed RNA polymerase subunit"/>
    <property type="match status" value="1"/>
</dbReference>
<dbReference type="OrthoDB" id="270392at2759"/>
<comment type="catalytic activity">
    <reaction evidence="11 12">
        <text>RNA(n) + a ribonucleoside 5'-triphosphate = RNA(n+1) + diphosphate</text>
        <dbReference type="Rhea" id="RHEA:21248"/>
        <dbReference type="Rhea" id="RHEA-COMP:14527"/>
        <dbReference type="Rhea" id="RHEA-COMP:17342"/>
        <dbReference type="ChEBI" id="CHEBI:33019"/>
        <dbReference type="ChEBI" id="CHEBI:61557"/>
        <dbReference type="ChEBI" id="CHEBI:140395"/>
        <dbReference type="EC" id="2.7.7.6"/>
    </reaction>
</comment>
<dbReference type="CDD" id="cd01435">
    <property type="entry name" value="RNAP_I_RPA1_N"/>
    <property type="match status" value="1"/>
</dbReference>
<evidence type="ECO:0000256" key="8">
    <source>
        <dbReference type="ARBA" id="ARBA00022842"/>
    </source>
</evidence>
<dbReference type="FunFam" id="1.10.274.100:FF:000006">
    <property type="entry name" value="DNA-directed RNA polymerase subunit"/>
    <property type="match status" value="1"/>
</dbReference>
<proteinExistence type="inferred from homology"/>
<dbReference type="FunCoup" id="A0A066WH09">
    <property type="interactions" value="475"/>
</dbReference>
<evidence type="ECO:0000256" key="5">
    <source>
        <dbReference type="ARBA" id="ARBA00022695"/>
    </source>
</evidence>
<keyword evidence="10" id="KW-0539">Nucleus</keyword>
<protein>
    <recommendedName>
        <fullName evidence="12">DNA-directed RNA polymerase subunit</fullName>
        <ecNumber evidence="12">2.7.7.6</ecNumber>
    </recommendedName>
</protein>
<dbReference type="Gene3D" id="3.30.1490.180">
    <property type="entry name" value="RNA polymerase ii"/>
    <property type="match status" value="1"/>
</dbReference>
<keyword evidence="8" id="KW-0460">Magnesium</keyword>
<dbReference type="OMA" id="NREDYQQ"/>
<dbReference type="GeneID" id="25261338"/>
<feature type="region of interest" description="Disordered" evidence="13">
    <location>
        <begin position="339"/>
        <end position="369"/>
    </location>
</feature>
<dbReference type="InterPro" id="IPR007066">
    <property type="entry name" value="RNA_pol_Rpb1_3"/>
</dbReference>
<dbReference type="Gene3D" id="1.10.150.390">
    <property type="match status" value="1"/>
</dbReference>